<dbReference type="Gene3D" id="3.40.640.10">
    <property type="entry name" value="Type I PLP-dependent aspartate aminotransferase-like (Major domain)"/>
    <property type="match status" value="1"/>
</dbReference>
<keyword evidence="3" id="KW-0210">Decarboxylase</keyword>
<protein>
    <submittedName>
        <fullName evidence="7">Pyridoxal phosphate-dependent decarboxylase family protein</fullName>
    </submittedName>
</protein>
<comment type="similarity">
    <text evidence="2 6">Belongs to the group II decarboxylase family.</text>
</comment>
<evidence type="ECO:0000256" key="4">
    <source>
        <dbReference type="ARBA" id="ARBA00022898"/>
    </source>
</evidence>
<dbReference type="Gene3D" id="3.90.1150.170">
    <property type="match status" value="1"/>
</dbReference>
<dbReference type="PANTHER" id="PTHR11999:SF70">
    <property type="entry name" value="MIP05841P"/>
    <property type="match status" value="1"/>
</dbReference>
<sequence>MAPLDLTGDELRAALATATDYVADFVDRLPNAPVLDDHGLTELLDDPALRREPPEYGRPLDELLRLVDRAAAKGINSASPGALAYTPGGGLVSAAIADLVANAINRYTGQAAPAPALVAMELDVLSWLRDLFSFPASTAGVLTTGGSMATLSAVITARAAMLPANFLNGTLYVTSQTHHATAKAAKLAGFPDQAVRMVPVDSELRMDPFALQEAIQRDREAGMVPFFVTASAGTTNTGTIDPLPALADVASVNGLWLHVDAAYGGFFHLTSRGRQRMDGIERADSLALDPHKSMFLPFGTGCLLVREGSSLASAHYLADLRGASLPDFSDYGPELTREFRGLRMWLPLHLHGVGAFRAALDEKLDLAEYVYKSLSSMPSLSVQQVPDLSVIVFKCRTAVETKALLDRVNASGRVALSSTRIHGELVARMCVLSFRTGKARVDEALELIREQVS</sequence>
<dbReference type="PANTHER" id="PTHR11999">
    <property type="entry name" value="GROUP II PYRIDOXAL-5-PHOSPHATE DECARBOXYLASE"/>
    <property type="match status" value="1"/>
</dbReference>
<dbReference type="RefSeq" id="WP_205122308.1">
    <property type="nucleotide sequence ID" value="NZ_JAFBCM010000001.1"/>
</dbReference>
<evidence type="ECO:0000256" key="1">
    <source>
        <dbReference type="ARBA" id="ARBA00001933"/>
    </source>
</evidence>
<dbReference type="InterPro" id="IPR015421">
    <property type="entry name" value="PyrdxlP-dep_Trfase_major"/>
</dbReference>
<keyword evidence="5 6" id="KW-0456">Lyase</keyword>
<keyword evidence="8" id="KW-1185">Reference proteome</keyword>
<evidence type="ECO:0000256" key="2">
    <source>
        <dbReference type="ARBA" id="ARBA00009533"/>
    </source>
</evidence>
<dbReference type="InterPro" id="IPR010977">
    <property type="entry name" value="Aromatic_deC"/>
</dbReference>
<reference evidence="8" key="1">
    <citation type="journal article" date="2019" name="Int. J. Syst. Evol. Microbiol.">
        <title>The Global Catalogue of Microorganisms (GCM) 10K type strain sequencing project: providing services to taxonomists for standard genome sequencing and annotation.</title>
        <authorList>
            <consortium name="The Broad Institute Genomics Platform"/>
            <consortium name="The Broad Institute Genome Sequencing Center for Infectious Disease"/>
            <person name="Wu L."/>
            <person name="Ma J."/>
        </authorList>
    </citation>
    <scope>NUCLEOTIDE SEQUENCE [LARGE SCALE GENOMIC DNA]</scope>
    <source>
        <strain evidence="8">CGMCC 4.7241</strain>
    </source>
</reference>
<dbReference type="InterPro" id="IPR002129">
    <property type="entry name" value="PyrdxlP-dep_de-COase"/>
</dbReference>
<dbReference type="InterPro" id="IPR015422">
    <property type="entry name" value="PyrdxlP-dep_Trfase_small"/>
</dbReference>
<evidence type="ECO:0000313" key="8">
    <source>
        <dbReference type="Proteomes" id="UP001595699"/>
    </source>
</evidence>
<comment type="caution">
    <text evidence="7">The sequence shown here is derived from an EMBL/GenBank/DDBJ whole genome shotgun (WGS) entry which is preliminary data.</text>
</comment>
<accession>A0ABV7Y2G9</accession>
<dbReference type="SUPFAM" id="SSF53383">
    <property type="entry name" value="PLP-dependent transferases"/>
    <property type="match status" value="1"/>
</dbReference>
<name>A0ABV7Y2G9_9ACTN</name>
<evidence type="ECO:0000256" key="5">
    <source>
        <dbReference type="ARBA" id="ARBA00023239"/>
    </source>
</evidence>
<dbReference type="PRINTS" id="PR00800">
    <property type="entry name" value="YHDCRBOXLASE"/>
</dbReference>
<dbReference type="EMBL" id="JBHRZH010000001">
    <property type="protein sequence ID" value="MFC3759287.1"/>
    <property type="molecule type" value="Genomic_DNA"/>
</dbReference>
<evidence type="ECO:0000256" key="6">
    <source>
        <dbReference type="RuleBase" id="RU000382"/>
    </source>
</evidence>
<dbReference type="Pfam" id="PF00282">
    <property type="entry name" value="Pyridoxal_deC"/>
    <property type="match status" value="1"/>
</dbReference>
<dbReference type="InterPro" id="IPR015424">
    <property type="entry name" value="PyrdxlP-dep_Trfase"/>
</dbReference>
<proteinExistence type="inferred from homology"/>
<dbReference type="Gene3D" id="3.90.1150.10">
    <property type="entry name" value="Aspartate Aminotransferase, domain 1"/>
    <property type="match status" value="1"/>
</dbReference>
<evidence type="ECO:0000256" key="3">
    <source>
        <dbReference type="ARBA" id="ARBA00022793"/>
    </source>
</evidence>
<evidence type="ECO:0000313" key="7">
    <source>
        <dbReference type="EMBL" id="MFC3759287.1"/>
    </source>
</evidence>
<comment type="cofactor">
    <cofactor evidence="1 6">
        <name>pyridoxal 5'-phosphate</name>
        <dbReference type="ChEBI" id="CHEBI:597326"/>
    </cofactor>
</comment>
<keyword evidence="4 6" id="KW-0663">Pyridoxal phosphate</keyword>
<organism evidence="7 8">
    <name type="scientific">Tenggerimyces flavus</name>
    <dbReference type="NCBI Taxonomy" id="1708749"/>
    <lineage>
        <taxon>Bacteria</taxon>
        <taxon>Bacillati</taxon>
        <taxon>Actinomycetota</taxon>
        <taxon>Actinomycetes</taxon>
        <taxon>Propionibacteriales</taxon>
        <taxon>Nocardioidaceae</taxon>
        <taxon>Tenggerimyces</taxon>
    </lineage>
</organism>
<gene>
    <name evidence="7" type="ORF">ACFOUW_00415</name>
</gene>
<dbReference type="Proteomes" id="UP001595699">
    <property type="component" value="Unassembled WGS sequence"/>
</dbReference>